<feature type="domain" description="DEPDC5 C-terminal" evidence="1">
    <location>
        <begin position="1"/>
        <end position="79"/>
    </location>
</feature>
<dbReference type="InterPro" id="IPR027244">
    <property type="entry name" value="IML1"/>
</dbReference>
<dbReference type="RefSeq" id="XP_010769598.1">
    <property type="nucleotide sequence ID" value="XM_010771296.1"/>
</dbReference>
<accession>A0A6I9N237</accession>
<dbReference type="GO" id="GO:0010508">
    <property type="term" value="P:positive regulation of autophagy"/>
    <property type="evidence" value="ECO:0007669"/>
    <property type="project" value="TreeGrafter"/>
</dbReference>
<evidence type="ECO:0000313" key="3">
    <source>
        <dbReference type="RefSeq" id="XP_010769598.1"/>
    </source>
</evidence>
<dbReference type="GeneID" id="104945596"/>
<dbReference type="Proteomes" id="UP000504611">
    <property type="component" value="Unplaced"/>
</dbReference>
<dbReference type="GO" id="GO:0034198">
    <property type="term" value="P:cellular response to amino acid starvation"/>
    <property type="evidence" value="ECO:0007669"/>
    <property type="project" value="TreeGrafter"/>
</dbReference>
<dbReference type="GO" id="GO:1990130">
    <property type="term" value="C:GATOR1 complex"/>
    <property type="evidence" value="ECO:0007669"/>
    <property type="project" value="TreeGrafter"/>
</dbReference>
<dbReference type="AlphaFoldDB" id="A0A6I9N237"/>
<feature type="non-terminal residue" evidence="3">
    <location>
        <position position="1"/>
    </location>
</feature>
<dbReference type="GO" id="GO:1904262">
    <property type="term" value="P:negative regulation of TORC1 signaling"/>
    <property type="evidence" value="ECO:0007669"/>
    <property type="project" value="TreeGrafter"/>
</dbReference>
<keyword evidence="2" id="KW-1185">Reference proteome</keyword>
<name>A0A6I9N237_9TELE</name>
<protein>
    <submittedName>
        <fullName evidence="3">DEP domain-containing protein 5-like</fullName>
    </submittedName>
</protein>
<dbReference type="GO" id="GO:0005765">
    <property type="term" value="C:lysosomal membrane"/>
    <property type="evidence" value="ECO:0007669"/>
    <property type="project" value="TreeGrafter"/>
</dbReference>
<dbReference type="Pfam" id="PF19418">
    <property type="entry name" value="DEPDC5_CTD"/>
    <property type="match status" value="1"/>
</dbReference>
<reference evidence="3" key="1">
    <citation type="submission" date="2025-08" db="UniProtKB">
        <authorList>
            <consortium name="RefSeq"/>
        </authorList>
    </citation>
    <scope>IDENTIFICATION</scope>
    <source>
        <tissue evidence="3">Muscle</tissue>
    </source>
</reference>
<evidence type="ECO:0000259" key="1">
    <source>
        <dbReference type="Pfam" id="PF19418"/>
    </source>
</evidence>
<dbReference type="PANTHER" id="PTHR13179">
    <property type="entry name" value="DEP DOMAIN CONTAINING PROTEIN 5"/>
    <property type="match status" value="1"/>
</dbReference>
<organism evidence="2 3">
    <name type="scientific">Notothenia coriiceps</name>
    <name type="common">black rockcod</name>
    <dbReference type="NCBI Taxonomy" id="8208"/>
    <lineage>
        <taxon>Eukaryota</taxon>
        <taxon>Metazoa</taxon>
        <taxon>Chordata</taxon>
        <taxon>Craniata</taxon>
        <taxon>Vertebrata</taxon>
        <taxon>Euteleostomi</taxon>
        <taxon>Actinopterygii</taxon>
        <taxon>Neopterygii</taxon>
        <taxon>Teleostei</taxon>
        <taxon>Neoteleostei</taxon>
        <taxon>Acanthomorphata</taxon>
        <taxon>Eupercaria</taxon>
        <taxon>Perciformes</taxon>
        <taxon>Notothenioidei</taxon>
        <taxon>Nototheniidae</taxon>
        <taxon>Notothenia</taxon>
    </lineage>
</organism>
<dbReference type="OrthoDB" id="39497at2759"/>
<dbReference type="InterPro" id="IPR045838">
    <property type="entry name" value="DEPDC5_CTD"/>
</dbReference>
<dbReference type="PANTHER" id="PTHR13179:SF8">
    <property type="entry name" value="GATOR COMPLEX PROTEIN DEPDC5"/>
    <property type="match status" value="1"/>
</dbReference>
<dbReference type="GO" id="GO:0005096">
    <property type="term" value="F:GTPase activator activity"/>
    <property type="evidence" value="ECO:0007669"/>
    <property type="project" value="InterPro"/>
</dbReference>
<dbReference type="KEGG" id="ncc:104945596"/>
<proteinExistence type="predicted"/>
<gene>
    <name evidence="3" type="primary">LOC104945596</name>
</gene>
<evidence type="ECO:0000313" key="2">
    <source>
        <dbReference type="Proteomes" id="UP000504611"/>
    </source>
</evidence>
<sequence length="128" mass="14554">VQGWHRKAASCGFLLVPVLDDPFALTSYLYGDPLRAQLFIPLNIHCLLKNPNDNLFEGFEPETYWDRMQLFQEAILYRWRLCVFNRHLCVCAGTPLPTRRACRMRGGLTSRRGPYLAEGASPRGGGLI</sequence>